<accession>A0A419DC07</accession>
<feature type="transmembrane region" description="Helical" evidence="1">
    <location>
        <begin position="371"/>
        <end position="389"/>
    </location>
</feature>
<feature type="transmembrane region" description="Helical" evidence="1">
    <location>
        <begin position="183"/>
        <end position="200"/>
    </location>
</feature>
<organism evidence="2 3">
    <name type="scientific">candidate division WS5 bacterium</name>
    <dbReference type="NCBI Taxonomy" id="2093353"/>
    <lineage>
        <taxon>Bacteria</taxon>
        <taxon>candidate division WS5</taxon>
    </lineage>
</organism>
<sequence length="633" mass="74296">MKSGNMRWLNDNKFPLAVFLVLLLIMLTIIVGYKSQGHQLVETMYNAGWLQEYEASINMYPLESYFKQADWLFSETVINLFVTSFFFFLVLIIINILSVVKRQGHIEVHPAEWFYLAAGLFFIQWYFWVMDDAFVLLRYVDNLLFLKNGLVYNKGEYVDGLSSPFMVILTTLLRATEMSWAHIFRLLPIVSFVTFWYMLVRLDRRFAPATAGINFPLAYLTLNYAVLCHFSSWMETPLVHVLAVAYALYLFNPRSLSLQIMLALSPLVRHEMIIPFTIVAIWTWRKHKILPVKMALMMIISVGSWVLFRIYYYADLFPNTFYYKDAINIRQGLMYVHDTFRTYHFYEVTVLALILFYFVKKRGVELILPERVMMIITSLPVLFYVIKIGGDWTHYRYLAFPFVLVTCSFAGILEHFMKEFDLFKYRFTVPLSVAVLSLLFLSFYPVQLKRHPVFLSSIYNNSIPEEKARREYLLDKLKITEAASIMHAGRRINLGYTTDMLSQIKMTGTDTEFKYTETEIGLWCETDYENIRKRIIHGWGLTDAILARIKVNLRGMSGHSPVLHFAQDILNIQRSSEYIGRGMYRKAVEEGVAPEWVKKNLYTIEVIERKIYNNHDFQENLKLAFTFPPKITP</sequence>
<dbReference type="Proteomes" id="UP000285655">
    <property type="component" value="Unassembled WGS sequence"/>
</dbReference>
<feature type="transmembrane region" description="Helical" evidence="1">
    <location>
        <begin position="258"/>
        <end position="282"/>
    </location>
</feature>
<keyword evidence="1" id="KW-0472">Membrane</keyword>
<proteinExistence type="predicted"/>
<evidence type="ECO:0000313" key="2">
    <source>
        <dbReference type="EMBL" id="RJO60634.1"/>
    </source>
</evidence>
<feature type="transmembrane region" description="Helical" evidence="1">
    <location>
        <begin position="395"/>
        <end position="413"/>
    </location>
</feature>
<feature type="transmembrane region" description="Helical" evidence="1">
    <location>
        <begin position="77"/>
        <end position="100"/>
    </location>
</feature>
<keyword evidence="1" id="KW-1133">Transmembrane helix</keyword>
<feature type="transmembrane region" description="Helical" evidence="1">
    <location>
        <begin position="206"/>
        <end position="226"/>
    </location>
</feature>
<feature type="transmembrane region" description="Helical" evidence="1">
    <location>
        <begin position="112"/>
        <end position="137"/>
    </location>
</feature>
<gene>
    <name evidence="2" type="ORF">C4544_04810</name>
</gene>
<evidence type="ECO:0000256" key="1">
    <source>
        <dbReference type="SAM" id="Phobius"/>
    </source>
</evidence>
<comment type="caution">
    <text evidence="2">The sequence shown here is derived from an EMBL/GenBank/DDBJ whole genome shotgun (WGS) entry which is preliminary data.</text>
</comment>
<dbReference type="EMBL" id="QZJW01000043">
    <property type="protein sequence ID" value="RJO60634.1"/>
    <property type="molecule type" value="Genomic_DNA"/>
</dbReference>
<evidence type="ECO:0000313" key="3">
    <source>
        <dbReference type="Proteomes" id="UP000285655"/>
    </source>
</evidence>
<name>A0A419DC07_9BACT</name>
<feature type="transmembrane region" description="Helical" evidence="1">
    <location>
        <begin position="294"/>
        <end position="314"/>
    </location>
</feature>
<keyword evidence="1" id="KW-0812">Transmembrane</keyword>
<dbReference type="AlphaFoldDB" id="A0A419DC07"/>
<reference evidence="2 3" key="1">
    <citation type="journal article" date="2017" name="ISME J.">
        <title>Energy and carbon metabolisms in a deep terrestrial subsurface fluid microbial community.</title>
        <authorList>
            <person name="Momper L."/>
            <person name="Jungbluth S.P."/>
            <person name="Lee M.D."/>
            <person name="Amend J.P."/>
        </authorList>
    </citation>
    <scope>NUCLEOTIDE SEQUENCE [LARGE SCALE GENOMIC DNA]</scope>
    <source>
        <strain evidence="2">SURF_29</strain>
    </source>
</reference>
<feature type="transmembrane region" description="Helical" evidence="1">
    <location>
        <begin position="425"/>
        <end position="446"/>
    </location>
</feature>
<feature type="transmembrane region" description="Helical" evidence="1">
    <location>
        <begin position="343"/>
        <end position="359"/>
    </location>
</feature>
<protein>
    <submittedName>
        <fullName evidence="2">Uncharacterized protein</fullName>
    </submittedName>
</protein>